<sequence length="610" mass="66037">MESVGDATWNLEPGPVRTVGDRTDAGGGDERMTGSTGDGTCRDGRSTAAASTPLNSHGPVPETDPPSRRAVLRTALTAAAGTLLPSAIDLNAARTMAAGSAEAIAARGEAGPMTFEALTSLAEGLGAAPYAPAPDDLPADLARLDYDAYRMIRFRKDAAPKLGRHYSVQLFHRGFLQRKRVDLFLQPRDGAPRRLGYASGQFDLGKPLEGKSFPPELGFAGFRLHYAFERGRPDFQEEFLVFLGASYFRVRGRTQEYGLSARGIAVGTGLPAPEEFPDFTAHWICEPDESEKSLTILSLLDGPSLSGAYRFVVEPGDTTRITVTAALFPRKRIERLGLAPLTSMFQYGQNGPGVRGAQPFDDFRPEVHDSDGLVVATPGERLWRPLVNERKATQVSSFSADPLTGFGLLQRQRDFMAYLDVQARHEARPGLYVEPVPGRAGNAGFGPGAVQLLEIPSREEWVDNIVASFVPKDAIEPGRRLALDYTLTTVGEEPAPGLSGELARVVSARSGSAERLRPLHPPQPNRRFYAIDFAGARLPRNADAAVTAVVSASTGQMVEPIVEVVPQIGGWRLYVEWRPPKTLPPGDVVLRAHLVLDRRPVSETWDAVAD</sequence>
<evidence type="ECO:0000313" key="8">
    <source>
        <dbReference type="Proteomes" id="UP001055102"/>
    </source>
</evidence>
<comment type="subcellular location">
    <subcellularLocation>
        <location evidence="1">Periplasm</location>
    </subcellularLocation>
</comment>
<evidence type="ECO:0000256" key="3">
    <source>
        <dbReference type="ARBA" id="ARBA00009284"/>
    </source>
</evidence>
<dbReference type="Gene3D" id="2.70.98.10">
    <property type="match status" value="1"/>
</dbReference>
<protein>
    <submittedName>
        <fullName evidence="7">Glucans biosynthesis protein G</fullName>
    </submittedName>
</protein>
<dbReference type="PANTHER" id="PTHR30504">
    <property type="entry name" value="GLUCANS BIOSYNTHESIS PROTEIN"/>
    <property type="match status" value="1"/>
</dbReference>
<feature type="region of interest" description="Disordered" evidence="5">
    <location>
        <begin position="1"/>
        <end position="67"/>
    </location>
</feature>
<dbReference type="Gene3D" id="2.60.40.10">
    <property type="entry name" value="Immunoglobulins"/>
    <property type="match status" value="1"/>
</dbReference>
<evidence type="ECO:0000259" key="6">
    <source>
        <dbReference type="Pfam" id="PF04349"/>
    </source>
</evidence>
<reference evidence="7" key="1">
    <citation type="journal article" date="2021" name="Front. Microbiol.">
        <title>Comprehensive Comparative Genomics and Phenotyping of Methylobacterium Species.</title>
        <authorList>
            <person name="Alessa O."/>
            <person name="Ogura Y."/>
            <person name="Fujitani Y."/>
            <person name="Takami H."/>
            <person name="Hayashi T."/>
            <person name="Sahin N."/>
            <person name="Tani A."/>
        </authorList>
    </citation>
    <scope>NUCLEOTIDE SEQUENCE</scope>
    <source>
        <strain evidence="7">LMG 23639</strain>
    </source>
</reference>
<evidence type="ECO:0000256" key="5">
    <source>
        <dbReference type="SAM" id="MobiDB-lite"/>
    </source>
</evidence>
<feature type="domain" description="Glucan biosynthesis periplasmic MdoG C-terminal" evidence="6">
    <location>
        <begin position="115"/>
        <end position="605"/>
    </location>
</feature>
<dbReference type="Proteomes" id="UP001055102">
    <property type="component" value="Unassembled WGS sequence"/>
</dbReference>
<dbReference type="PIRSF" id="PIRSF006281">
    <property type="entry name" value="MdoG"/>
    <property type="match status" value="1"/>
</dbReference>
<proteinExistence type="inferred from homology"/>
<evidence type="ECO:0000256" key="1">
    <source>
        <dbReference type="ARBA" id="ARBA00004418"/>
    </source>
</evidence>
<accession>A0ABQ4SRQ0</accession>
<dbReference type="Pfam" id="PF04349">
    <property type="entry name" value="MdoG"/>
    <property type="match status" value="1"/>
</dbReference>
<keyword evidence="8" id="KW-1185">Reference proteome</keyword>
<evidence type="ECO:0000256" key="2">
    <source>
        <dbReference type="ARBA" id="ARBA00005001"/>
    </source>
</evidence>
<comment type="pathway">
    <text evidence="2">Glycan metabolism; osmoregulated periplasmic glucan (OPG) biosynthesis.</text>
</comment>
<gene>
    <name evidence="7" type="primary">mdoG_1</name>
    <name evidence="7" type="ORF">AOPFMNJM_0476</name>
</gene>
<dbReference type="InterPro" id="IPR013783">
    <property type="entry name" value="Ig-like_fold"/>
</dbReference>
<evidence type="ECO:0000256" key="4">
    <source>
        <dbReference type="ARBA" id="ARBA00022764"/>
    </source>
</evidence>
<dbReference type="InterPro" id="IPR014756">
    <property type="entry name" value="Ig_E-set"/>
</dbReference>
<keyword evidence="4" id="KW-0574">Periplasm</keyword>
<comment type="caution">
    <text evidence="7">The sequence shown here is derived from an EMBL/GenBank/DDBJ whole genome shotgun (WGS) entry which is preliminary data.</text>
</comment>
<organism evidence="7 8">
    <name type="scientific">Methylobacterium jeotgali</name>
    <dbReference type="NCBI Taxonomy" id="381630"/>
    <lineage>
        <taxon>Bacteria</taxon>
        <taxon>Pseudomonadati</taxon>
        <taxon>Pseudomonadota</taxon>
        <taxon>Alphaproteobacteria</taxon>
        <taxon>Hyphomicrobiales</taxon>
        <taxon>Methylobacteriaceae</taxon>
        <taxon>Methylobacterium</taxon>
    </lineage>
</organism>
<feature type="compositionally biased region" description="Basic and acidic residues" evidence="5">
    <location>
        <begin position="19"/>
        <end position="32"/>
    </location>
</feature>
<dbReference type="InterPro" id="IPR014718">
    <property type="entry name" value="GH-type_carb-bd"/>
</dbReference>
<comment type="similarity">
    <text evidence="3">Belongs to the OpgD/OpgG family.</text>
</comment>
<name>A0ABQ4SRQ0_9HYPH</name>
<dbReference type="PANTHER" id="PTHR30504:SF2">
    <property type="entry name" value="GLUCANS BIOSYNTHESIS PROTEIN G"/>
    <property type="match status" value="1"/>
</dbReference>
<dbReference type="InterPro" id="IPR011013">
    <property type="entry name" value="Gal_mutarotase_sf_dom"/>
</dbReference>
<reference evidence="7" key="2">
    <citation type="submission" date="2021-08" db="EMBL/GenBank/DDBJ databases">
        <authorList>
            <person name="Tani A."/>
            <person name="Ola A."/>
            <person name="Ogura Y."/>
            <person name="Katsura K."/>
            <person name="Hayashi T."/>
        </authorList>
    </citation>
    <scope>NUCLEOTIDE SEQUENCE</scope>
    <source>
        <strain evidence="7">LMG 23639</strain>
    </source>
</reference>
<dbReference type="InterPro" id="IPR007444">
    <property type="entry name" value="Glucan_biosyn_MdoG_C"/>
</dbReference>
<dbReference type="SUPFAM" id="SSF81296">
    <property type="entry name" value="E set domains"/>
    <property type="match status" value="1"/>
</dbReference>
<evidence type="ECO:0000313" key="7">
    <source>
        <dbReference type="EMBL" id="GJE05179.1"/>
    </source>
</evidence>
<dbReference type="SUPFAM" id="SSF74650">
    <property type="entry name" value="Galactose mutarotase-like"/>
    <property type="match status" value="1"/>
</dbReference>
<dbReference type="EMBL" id="BPQR01000008">
    <property type="protein sequence ID" value="GJE05179.1"/>
    <property type="molecule type" value="Genomic_DNA"/>
</dbReference>
<dbReference type="InterPro" id="IPR014438">
    <property type="entry name" value="Glucan_biosyn_MdoG/MdoD"/>
</dbReference>